<keyword evidence="3" id="KW-1185">Reference proteome</keyword>
<dbReference type="AlphaFoldDB" id="A0A1Q2M7F7"/>
<evidence type="ECO:0000313" key="2">
    <source>
        <dbReference type="EMBL" id="AQQ68616.1"/>
    </source>
</evidence>
<evidence type="ECO:0000259" key="1">
    <source>
        <dbReference type="Pfam" id="PF08349"/>
    </source>
</evidence>
<gene>
    <name evidence="2" type="ORF">Mag101_13985</name>
</gene>
<protein>
    <recommendedName>
        <fullName evidence="1">DUF1722 domain-containing protein</fullName>
    </recommendedName>
</protein>
<dbReference type="Proteomes" id="UP000188219">
    <property type="component" value="Chromosome"/>
</dbReference>
<organism evidence="2 3">
    <name type="scientific">Microbulbifer agarilyticus</name>
    <dbReference type="NCBI Taxonomy" id="260552"/>
    <lineage>
        <taxon>Bacteria</taxon>
        <taxon>Pseudomonadati</taxon>
        <taxon>Pseudomonadota</taxon>
        <taxon>Gammaproteobacteria</taxon>
        <taxon>Cellvibrionales</taxon>
        <taxon>Microbulbiferaceae</taxon>
        <taxon>Microbulbifer</taxon>
    </lineage>
</organism>
<dbReference type="eggNOG" id="COG1683">
    <property type="taxonomic scope" value="Bacteria"/>
</dbReference>
<dbReference type="InterPro" id="IPR013560">
    <property type="entry name" value="DUF1722"/>
</dbReference>
<evidence type="ECO:0000313" key="3">
    <source>
        <dbReference type="Proteomes" id="UP000188219"/>
    </source>
</evidence>
<dbReference type="Pfam" id="PF04463">
    <property type="entry name" value="2-thiour_desulf"/>
    <property type="match status" value="1"/>
</dbReference>
<proteinExistence type="predicted"/>
<name>A0A1Q2M7F7_9GAMM</name>
<dbReference type="EMBL" id="CP019650">
    <property type="protein sequence ID" value="AQQ68616.1"/>
    <property type="molecule type" value="Genomic_DNA"/>
</dbReference>
<dbReference type="RefSeq" id="WP_077406253.1">
    <property type="nucleotide sequence ID" value="NZ_CP019650.1"/>
</dbReference>
<dbReference type="eggNOG" id="COG3272">
    <property type="taxonomic scope" value="Bacteria"/>
</dbReference>
<dbReference type="Pfam" id="PF08349">
    <property type="entry name" value="DUF1722"/>
    <property type="match status" value="1"/>
</dbReference>
<dbReference type="STRING" id="260552.Mag101_13985"/>
<dbReference type="OrthoDB" id="495783at2"/>
<feature type="domain" description="DUF1722" evidence="1">
    <location>
        <begin position="228"/>
        <end position="342"/>
    </location>
</feature>
<accession>A0A1Q2M7F7</accession>
<sequence>MNFSRKIPVGISQCAMGDAVRFNGGHKHSKVCTELLGQCFDYVPLCPEVAIGMGVPRKPIHLLVEKDGAPVDAVRVIGVDDASVDVTAPLRDYADSVVPELQKVRGYIFMQNSPSCGLRGVRRYLANGHGIDSEGVGVFARRLQQQFPHLPMEEVGRLNNNELRENFLTRVFAYDAWFRYVESDGSEDAVAQGDEGSVDKNSGDKRPGISGRPLSFLARVIEFYTAYKYLLMAHHQDKTRALGKVLADAKSMSEAELAFEVRGRIMEILSRPASRKDKTNALMHSAGHLSEFLDKREKAELKDLIEDYRVGHKPLSAVLTLLRHYLPRSPHSFIHSQVLLAAEPAELGLCDFS</sequence>
<dbReference type="KEGG" id="maga:Mag101_13985"/>
<dbReference type="PANTHER" id="PTHR30087:SF0">
    <property type="entry name" value="INNER MEMBRANE PROTEIN"/>
    <property type="match status" value="1"/>
</dbReference>
<reference evidence="2" key="1">
    <citation type="submission" date="2017-02" db="EMBL/GenBank/DDBJ databases">
        <title>Genome of Microbulbifer agarilyticus GP101.</title>
        <authorList>
            <person name="Jung J."/>
            <person name="Bae S.S."/>
            <person name="Baek K."/>
        </authorList>
    </citation>
    <scope>NUCLEOTIDE SEQUENCE [LARGE SCALE GENOMIC DNA]</scope>
    <source>
        <strain evidence="2">GP101</strain>
    </source>
</reference>
<dbReference type="PANTHER" id="PTHR30087">
    <property type="entry name" value="INNER MEMBRANE PROTEIN"/>
    <property type="match status" value="1"/>
</dbReference>
<dbReference type="InterPro" id="IPR007553">
    <property type="entry name" value="2-thiour_desulf"/>
</dbReference>